<organism evidence="1 2">
    <name type="scientific">Trichonephila clavata</name>
    <name type="common">Joro spider</name>
    <name type="synonym">Nephila clavata</name>
    <dbReference type="NCBI Taxonomy" id="2740835"/>
    <lineage>
        <taxon>Eukaryota</taxon>
        <taxon>Metazoa</taxon>
        <taxon>Ecdysozoa</taxon>
        <taxon>Arthropoda</taxon>
        <taxon>Chelicerata</taxon>
        <taxon>Arachnida</taxon>
        <taxon>Araneae</taxon>
        <taxon>Araneomorphae</taxon>
        <taxon>Entelegynae</taxon>
        <taxon>Araneoidea</taxon>
        <taxon>Nephilidae</taxon>
        <taxon>Trichonephila</taxon>
    </lineage>
</organism>
<evidence type="ECO:0000313" key="1">
    <source>
        <dbReference type="EMBL" id="GFQ80569.1"/>
    </source>
</evidence>
<keyword evidence="2" id="KW-1185">Reference proteome</keyword>
<accession>A0A8X6KPL4</accession>
<reference evidence="1" key="1">
    <citation type="submission" date="2020-07" db="EMBL/GenBank/DDBJ databases">
        <title>Multicomponent nature underlies the extraordinary mechanical properties of spider dragline silk.</title>
        <authorList>
            <person name="Kono N."/>
            <person name="Nakamura H."/>
            <person name="Mori M."/>
            <person name="Yoshida Y."/>
            <person name="Ohtoshi R."/>
            <person name="Malay A.D."/>
            <person name="Moran D.A.P."/>
            <person name="Tomita M."/>
            <person name="Numata K."/>
            <person name="Arakawa K."/>
        </authorList>
    </citation>
    <scope>NUCLEOTIDE SEQUENCE</scope>
</reference>
<dbReference type="Proteomes" id="UP000887116">
    <property type="component" value="Unassembled WGS sequence"/>
</dbReference>
<protein>
    <recommendedName>
        <fullName evidence="3">ATP-dependent DNA helicase</fullName>
    </recommendedName>
</protein>
<evidence type="ECO:0008006" key="3">
    <source>
        <dbReference type="Google" id="ProtNLM"/>
    </source>
</evidence>
<evidence type="ECO:0000313" key="2">
    <source>
        <dbReference type="Proteomes" id="UP000887116"/>
    </source>
</evidence>
<sequence>MSKNLVQLQTCGHIFRGIWLQDNLLQIGDGKVLEDPSTGLIIMPRGQIVNSPDELPSKVYPNIQQNFNDQDWLSHRAILASRSNEVEKLNVTIQKHRRSFQGKNMPASP</sequence>
<name>A0A8X6KPL4_TRICU</name>
<dbReference type="OrthoDB" id="272985at2759"/>
<gene>
    <name evidence="1" type="ORF">TNCT_736971</name>
</gene>
<comment type="caution">
    <text evidence="1">The sequence shown here is derived from an EMBL/GenBank/DDBJ whole genome shotgun (WGS) entry which is preliminary data.</text>
</comment>
<dbReference type="AlphaFoldDB" id="A0A8X6KPL4"/>
<proteinExistence type="predicted"/>
<dbReference type="EMBL" id="BMAO01022242">
    <property type="protein sequence ID" value="GFQ80569.1"/>
    <property type="molecule type" value="Genomic_DNA"/>
</dbReference>